<dbReference type="GO" id="GO:0043565">
    <property type="term" value="F:sequence-specific DNA binding"/>
    <property type="evidence" value="ECO:0007669"/>
    <property type="project" value="InterPro"/>
</dbReference>
<comment type="caution">
    <text evidence="6">The sequence shown here is derived from an EMBL/GenBank/DDBJ whole genome shotgun (WGS) entry which is preliminary data.</text>
</comment>
<dbReference type="AlphaFoldDB" id="A0A4E0RFP6"/>
<dbReference type="InterPro" id="IPR000418">
    <property type="entry name" value="Ets_dom"/>
</dbReference>
<proteinExistence type="inferred from homology"/>
<feature type="compositionally biased region" description="Basic and acidic residues" evidence="4">
    <location>
        <begin position="380"/>
        <end position="393"/>
    </location>
</feature>
<keyword evidence="2 3" id="KW-0238">DNA-binding</keyword>
<dbReference type="GO" id="GO:0005634">
    <property type="term" value="C:nucleus"/>
    <property type="evidence" value="ECO:0007669"/>
    <property type="project" value="UniProtKB-SubCell"/>
</dbReference>
<feature type="compositionally biased region" description="Low complexity" evidence="4">
    <location>
        <begin position="333"/>
        <end position="343"/>
    </location>
</feature>
<dbReference type="PRINTS" id="PR00454">
    <property type="entry name" value="ETSDOMAIN"/>
</dbReference>
<feature type="region of interest" description="Disordered" evidence="4">
    <location>
        <begin position="333"/>
        <end position="409"/>
    </location>
</feature>
<comment type="similarity">
    <text evidence="1 3">Belongs to the ETS family.</text>
</comment>
<dbReference type="InterPro" id="IPR046328">
    <property type="entry name" value="ETS_fam"/>
</dbReference>
<gene>
    <name evidence="6" type="ORF">D915_002673</name>
</gene>
<dbReference type="PROSITE" id="PS50061">
    <property type="entry name" value="ETS_DOMAIN_3"/>
    <property type="match status" value="1"/>
</dbReference>
<comment type="subcellular location">
    <subcellularLocation>
        <location evidence="3">Nucleus</location>
    </subcellularLocation>
</comment>
<feature type="compositionally biased region" description="Polar residues" evidence="4">
    <location>
        <begin position="394"/>
        <end position="409"/>
    </location>
</feature>
<dbReference type="InterPro" id="IPR036390">
    <property type="entry name" value="WH_DNA-bd_sf"/>
</dbReference>
<dbReference type="Proteomes" id="UP000230066">
    <property type="component" value="Unassembled WGS sequence"/>
</dbReference>
<dbReference type="SMART" id="SM00413">
    <property type="entry name" value="ETS"/>
    <property type="match status" value="1"/>
</dbReference>
<reference evidence="6" key="1">
    <citation type="submission" date="2019-03" db="EMBL/GenBank/DDBJ databases">
        <title>Improved annotation for the trematode Fasciola hepatica.</title>
        <authorList>
            <person name="Choi Y.-J."/>
            <person name="Martin J."/>
            <person name="Mitreva M."/>
        </authorList>
    </citation>
    <scope>NUCLEOTIDE SEQUENCE [LARGE SCALE GENOMIC DNA]</scope>
</reference>
<dbReference type="Pfam" id="PF00178">
    <property type="entry name" value="Ets"/>
    <property type="match status" value="1"/>
</dbReference>
<organism evidence="6 7">
    <name type="scientific">Fasciola hepatica</name>
    <name type="common">Liver fluke</name>
    <dbReference type="NCBI Taxonomy" id="6192"/>
    <lineage>
        <taxon>Eukaryota</taxon>
        <taxon>Metazoa</taxon>
        <taxon>Spiralia</taxon>
        <taxon>Lophotrochozoa</taxon>
        <taxon>Platyhelminthes</taxon>
        <taxon>Trematoda</taxon>
        <taxon>Digenea</taxon>
        <taxon>Plagiorchiida</taxon>
        <taxon>Echinostomata</taxon>
        <taxon>Echinostomatoidea</taxon>
        <taxon>Fasciolidae</taxon>
        <taxon>Fasciola</taxon>
    </lineage>
</organism>
<dbReference type="EMBL" id="JXXN02000721">
    <property type="protein sequence ID" value="THD26503.1"/>
    <property type="molecule type" value="Genomic_DNA"/>
</dbReference>
<evidence type="ECO:0000256" key="2">
    <source>
        <dbReference type="ARBA" id="ARBA00023125"/>
    </source>
</evidence>
<feature type="region of interest" description="Disordered" evidence="4">
    <location>
        <begin position="517"/>
        <end position="546"/>
    </location>
</feature>
<name>A0A4E0RFP6_FASHE</name>
<protein>
    <submittedName>
        <fullName evidence="6">Ecdysteroid-regulated protein E74</fullName>
    </submittedName>
</protein>
<dbReference type="Gene3D" id="1.10.10.10">
    <property type="entry name" value="Winged helix-like DNA-binding domain superfamily/Winged helix DNA-binding domain"/>
    <property type="match status" value="1"/>
</dbReference>
<dbReference type="InterPro" id="IPR036388">
    <property type="entry name" value="WH-like_DNA-bd_sf"/>
</dbReference>
<keyword evidence="7" id="KW-1185">Reference proteome</keyword>
<evidence type="ECO:0000259" key="5">
    <source>
        <dbReference type="PROSITE" id="PS50061"/>
    </source>
</evidence>
<evidence type="ECO:0000256" key="4">
    <source>
        <dbReference type="SAM" id="MobiDB-lite"/>
    </source>
</evidence>
<evidence type="ECO:0000313" key="7">
    <source>
        <dbReference type="Proteomes" id="UP000230066"/>
    </source>
</evidence>
<dbReference type="GO" id="GO:0000981">
    <property type="term" value="F:DNA-binding transcription factor activity, RNA polymerase II-specific"/>
    <property type="evidence" value="ECO:0007669"/>
    <property type="project" value="TreeGrafter"/>
</dbReference>
<feature type="region of interest" description="Disordered" evidence="4">
    <location>
        <begin position="180"/>
        <end position="199"/>
    </location>
</feature>
<keyword evidence="3" id="KW-0539">Nucleus</keyword>
<feature type="domain" description="ETS" evidence="5">
    <location>
        <begin position="431"/>
        <end position="513"/>
    </location>
</feature>
<dbReference type="PANTHER" id="PTHR11849">
    <property type="entry name" value="ETS"/>
    <property type="match status" value="1"/>
</dbReference>
<sequence>MTSGMYATAGANMPLLGSMLNCDAFKWMNSMLQTPSSQSRSPDQSATFGLPPTCVGTEMWPRSAFDENQSIEPGFDLQSVSRILALNNFIRSACCSEPNSGLNEELVRAMVLAEMFKSQTELLQKIRPTNEADLTDPNTRLRQFPTVGSISNSPDSPPVNPFSPNLLYPRVTGWSQAEYQHQNQNQSNQQSQQLKQYNQMQTKTNRPIIKEITPCLPFPISPFQSPVSPSSCLINPFEQFNMAFLSAAAAAMVSTVTTPNSVGSSLSPTLTPPVDELINMSFPTPQTNPVNLTLPHAPRLEKNLSAPVSSVPSRQYDSGNKLCSVAPSKRFHIPPSISSSSPSKNRIGQRKLKRSFSLSPMSDSTNAKHRSSMDPLDFTDPYRHGLDSHHPNRSDASTGEYSETTNQDISKGISDDVQASWRPTFGHRPSYRLSQFLRFLLNSPECNPDLICWVDRSRNTFKLVDSAAVARLWGAHKQKPNMNYETMGRAMRYYYAQNILRKVKGQRLVYQFLQDMDTPTTRNTRQPTNEHPTPSKIDNGNSSPES</sequence>
<dbReference type="PANTHER" id="PTHR11849:SF191">
    <property type="entry name" value="ECDYSONE-INDUCED PROTEIN 74EF ISOFORM B"/>
    <property type="match status" value="1"/>
</dbReference>
<accession>A0A4E0RFP6</accession>
<feature type="compositionally biased region" description="Polar residues" evidence="4">
    <location>
        <begin position="356"/>
        <end position="365"/>
    </location>
</feature>
<feature type="compositionally biased region" description="Low complexity" evidence="4">
    <location>
        <begin position="518"/>
        <end position="529"/>
    </location>
</feature>
<dbReference type="SUPFAM" id="SSF46785">
    <property type="entry name" value="Winged helix' DNA-binding domain"/>
    <property type="match status" value="1"/>
</dbReference>
<evidence type="ECO:0000313" key="6">
    <source>
        <dbReference type="EMBL" id="THD26503.1"/>
    </source>
</evidence>
<dbReference type="GO" id="GO:0030154">
    <property type="term" value="P:cell differentiation"/>
    <property type="evidence" value="ECO:0007669"/>
    <property type="project" value="TreeGrafter"/>
</dbReference>
<feature type="compositionally biased region" description="Polar residues" evidence="4">
    <location>
        <begin position="530"/>
        <end position="546"/>
    </location>
</feature>
<evidence type="ECO:0000256" key="3">
    <source>
        <dbReference type="RuleBase" id="RU004019"/>
    </source>
</evidence>
<evidence type="ECO:0000256" key="1">
    <source>
        <dbReference type="ARBA" id="ARBA00005562"/>
    </source>
</evidence>